<organism evidence="1 2">
    <name type="scientific">Eumeta variegata</name>
    <name type="common">Bagworm moth</name>
    <name type="synonym">Eumeta japonica</name>
    <dbReference type="NCBI Taxonomy" id="151549"/>
    <lineage>
        <taxon>Eukaryota</taxon>
        <taxon>Metazoa</taxon>
        <taxon>Ecdysozoa</taxon>
        <taxon>Arthropoda</taxon>
        <taxon>Hexapoda</taxon>
        <taxon>Insecta</taxon>
        <taxon>Pterygota</taxon>
        <taxon>Neoptera</taxon>
        <taxon>Endopterygota</taxon>
        <taxon>Lepidoptera</taxon>
        <taxon>Glossata</taxon>
        <taxon>Ditrysia</taxon>
        <taxon>Tineoidea</taxon>
        <taxon>Psychidae</taxon>
        <taxon>Oiketicinae</taxon>
        <taxon>Eumeta</taxon>
    </lineage>
</organism>
<evidence type="ECO:0000313" key="1">
    <source>
        <dbReference type="EMBL" id="GBP24072.1"/>
    </source>
</evidence>
<gene>
    <name evidence="1" type="ORF">EVAR_27295_1</name>
</gene>
<dbReference type="Proteomes" id="UP000299102">
    <property type="component" value="Unassembled WGS sequence"/>
</dbReference>
<comment type="caution">
    <text evidence="1">The sequence shown here is derived from an EMBL/GenBank/DDBJ whole genome shotgun (WGS) entry which is preliminary data.</text>
</comment>
<evidence type="ECO:0000313" key="2">
    <source>
        <dbReference type="Proteomes" id="UP000299102"/>
    </source>
</evidence>
<proteinExistence type="predicted"/>
<protein>
    <submittedName>
        <fullName evidence="1">Uncharacterized protein</fullName>
    </submittedName>
</protein>
<accession>A0A4C1UDM4</accession>
<reference evidence="1 2" key="1">
    <citation type="journal article" date="2019" name="Commun. Biol.">
        <title>The bagworm genome reveals a unique fibroin gene that provides high tensile strength.</title>
        <authorList>
            <person name="Kono N."/>
            <person name="Nakamura H."/>
            <person name="Ohtoshi R."/>
            <person name="Tomita M."/>
            <person name="Numata K."/>
            <person name="Arakawa K."/>
        </authorList>
    </citation>
    <scope>NUCLEOTIDE SEQUENCE [LARGE SCALE GENOMIC DNA]</scope>
</reference>
<sequence length="119" mass="13146">MSLPHTLAPVRVGSVGLKPTKKVPLKIFAAGWRKAVLKMKKDKEGNLRLEILKRKPAIKMSIKSGRSAAHFSNDRILSWIHRYINRQDVSVESCASGSASHLAGVLNSVSYSPYCCSLR</sequence>
<name>A0A4C1UDM4_EUMVA</name>
<dbReference type="AlphaFoldDB" id="A0A4C1UDM4"/>
<keyword evidence="2" id="KW-1185">Reference proteome</keyword>
<dbReference type="EMBL" id="BGZK01000157">
    <property type="protein sequence ID" value="GBP24072.1"/>
    <property type="molecule type" value="Genomic_DNA"/>
</dbReference>